<dbReference type="Pfam" id="PF03101">
    <property type="entry name" value="FAR1"/>
    <property type="match status" value="1"/>
</dbReference>
<dbReference type="OrthoDB" id="694227at2759"/>
<keyword evidence="1" id="KW-0479">Metal-binding</keyword>
<evidence type="ECO:0000256" key="1">
    <source>
        <dbReference type="RuleBase" id="RU367018"/>
    </source>
</evidence>
<feature type="domain" description="FAR1" evidence="3">
    <location>
        <begin position="131"/>
        <end position="213"/>
    </location>
</feature>
<dbReference type="SUPFAM" id="SSF57756">
    <property type="entry name" value="Retrovirus zinc finger-like domains"/>
    <property type="match status" value="1"/>
</dbReference>
<organism evidence="5 6">
    <name type="scientific">Eragrostis curvula</name>
    <name type="common">weeping love grass</name>
    <dbReference type="NCBI Taxonomy" id="38414"/>
    <lineage>
        <taxon>Eukaryota</taxon>
        <taxon>Viridiplantae</taxon>
        <taxon>Streptophyta</taxon>
        <taxon>Embryophyta</taxon>
        <taxon>Tracheophyta</taxon>
        <taxon>Spermatophyta</taxon>
        <taxon>Magnoliopsida</taxon>
        <taxon>Liliopsida</taxon>
        <taxon>Poales</taxon>
        <taxon>Poaceae</taxon>
        <taxon>PACMAD clade</taxon>
        <taxon>Chloridoideae</taxon>
        <taxon>Eragrostideae</taxon>
        <taxon>Eragrostidinae</taxon>
        <taxon>Eragrostis</taxon>
    </lineage>
</organism>
<dbReference type="EMBL" id="RWGY01000087">
    <property type="protein sequence ID" value="TVU04202.1"/>
    <property type="molecule type" value="Genomic_DNA"/>
</dbReference>
<feature type="compositionally biased region" description="Polar residues" evidence="2">
    <location>
        <begin position="9"/>
        <end position="28"/>
    </location>
</feature>
<dbReference type="InterPro" id="IPR004330">
    <property type="entry name" value="FAR1_DNA_bnd_dom"/>
</dbReference>
<protein>
    <recommendedName>
        <fullName evidence="1">Protein FAR1-RELATED SEQUENCE</fullName>
    </recommendedName>
</protein>
<keyword evidence="6" id="KW-1185">Reference proteome</keyword>
<feature type="region of interest" description="Disordered" evidence="2">
    <location>
        <begin position="713"/>
        <end position="775"/>
    </location>
</feature>
<feature type="compositionally biased region" description="Acidic residues" evidence="2">
    <location>
        <begin position="842"/>
        <end position="862"/>
    </location>
</feature>
<dbReference type="GO" id="GO:0006355">
    <property type="term" value="P:regulation of DNA-templated transcription"/>
    <property type="evidence" value="ECO:0007669"/>
    <property type="project" value="UniProtKB-UniRule"/>
</dbReference>
<feature type="region of interest" description="Disordered" evidence="2">
    <location>
        <begin position="1"/>
        <end position="28"/>
    </location>
</feature>
<evidence type="ECO:0000313" key="6">
    <source>
        <dbReference type="Proteomes" id="UP000324897"/>
    </source>
</evidence>
<name>A0A5J9SYY1_9POAL</name>
<keyword evidence="1" id="KW-0862">Zinc</keyword>
<reference evidence="5 6" key="1">
    <citation type="journal article" date="2019" name="Sci. Rep.">
        <title>A high-quality genome of Eragrostis curvula grass provides insights into Poaceae evolution and supports new strategies to enhance forage quality.</title>
        <authorList>
            <person name="Carballo J."/>
            <person name="Santos B.A.C.M."/>
            <person name="Zappacosta D."/>
            <person name="Garbus I."/>
            <person name="Selva J.P."/>
            <person name="Gallo C.A."/>
            <person name="Diaz A."/>
            <person name="Albertini E."/>
            <person name="Caccamo M."/>
            <person name="Echenique V."/>
        </authorList>
    </citation>
    <scope>NUCLEOTIDE SEQUENCE [LARGE SCALE GENOMIC DNA]</scope>
    <source>
        <strain evidence="6">cv. Victoria</strain>
        <tissue evidence="5">Leaf</tissue>
    </source>
</reference>
<dbReference type="InterPro" id="IPR036875">
    <property type="entry name" value="Znf_CCHC_sf"/>
</dbReference>
<evidence type="ECO:0000256" key="2">
    <source>
        <dbReference type="SAM" id="MobiDB-lite"/>
    </source>
</evidence>
<evidence type="ECO:0000259" key="4">
    <source>
        <dbReference type="Pfam" id="PF10551"/>
    </source>
</evidence>
<dbReference type="PANTHER" id="PTHR31669:SF217">
    <property type="entry name" value="PROTEIN FAR1-RELATED SEQUENCE"/>
    <property type="match status" value="1"/>
</dbReference>
<keyword evidence="1" id="KW-0863">Zinc-finger</keyword>
<dbReference type="PANTHER" id="PTHR31669">
    <property type="entry name" value="PROTEIN FAR1-RELATED SEQUENCE 10-RELATED"/>
    <property type="match status" value="1"/>
</dbReference>
<feature type="compositionally biased region" description="Basic and acidic residues" evidence="2">
    <location>
        <begin position="808"/>
        <end position="817"/>
    </location>
</feature>
<dbReference type="GO" id="GO:0008270">
    <property type="term" value="F:zinc ion binding"/>
    <property type="evidence" value="ECO:0007669"/>
    <property type="project" value="UniProtKB-UniRule"/>
</dbReference>
<feature type="non-terminal residue" evidence="5">
    <location>
        <position position="1"/>
    </location>
</feature>
<comment type="function">
    <text evidence="1">Putative transcription activator involved in regulating light control of development.</text>
</comment>
<dbReference type="InterPro" id="IPR018289">
    <property type="entry name" value="MULE_transposase_dom"/>
</dbReference>
<evidence type="ECO:0000259" key="3">
    <source>
        <dbReference type="Pfam" id="PF03101"/>
    </source>
</evidence>
<accession>A0A5J9SYY1</accession>
<comment type="subcellular location">
    <subcellularLocation>
        <location evidence="1">Nucleus</location>
    </subcellularLocation>
</comment>
<gene>
    <name evidence="5" type="ORF">EJB05_50228</name>
</gene>
<dbReference type="Pfam" id="PF10551">
    <property type="entry name" value="MULE"/>
    <property type="match status" value="1"/>
</dbReference>
<dbReference type="Proteomes" id="UP000324897">
    <property type="component" value="Unassembled WGS sequence"/>
</dbReference>
<feature type="domain" description="MULE transposase" evidence="4">
    <location>
        <begin position="335"/>
        <end position="427"/>
    </location>
</feature>
<feature type="region of interest" description="Disordered" evidence="2">
    <location>
        <begin position="801"/>
        <end position="862"/>
    </location>
</feature>
<comment type="similarity">
    <text evidence="1">Belongs to the FHY3/FAR1 family.</text>
</comment>
<comment type="caution">
    <text evidence="5">The sequence shown here is derived from an EMBL/GenBank/DDBJ whole genome shotgun (WGS) entry which is preliminary data.</text>
</comment>
<feature type="compositionally biased region" description="Low complexity" evidence="2">
    <location>
        <begin position="717"/>
        <end position="731"/>
    </location>
</feature>
<dbReference type="InterPro" id="IPR031052">
    <property type="entry name" value="FHY3/FAR1"/>
</dbReference>
<dbReference type="Gramene" id="TVU04202">
    <property type="protein sequence ID" value="TVU04202"/>
    <property type="gene ID" value="EJB05_50228"/>
</dbReference>
<evidence type="ECO:0000313" key="5">
    <source>
        <dbReference type="EMBL" id="TVU04202.1"/>
    </source>
</evidence>
<dbReference type="GO" id="GO:0005634">
    <property type="term" value="C:nucleus"/>
    <property type="evidence" value="ECO:0007669"/>
    <property type="project" value="UniProtKB-SubCell"/>
</dbReference>
<sequence>MAPKAQVNVGFSTPTPPILNSSGGSSSPRLVATEDATVVATGTPIATQGAQVGESSTPSAPTPQPVVITPVSLAARDPLLHKSVMTPPVTISPSCLATPPVDKVYFHDPMLSDEFVPKEGMRFDEPNDAYDFFCEYAYLAGFGVRKYRKSTQVAWYACNKQGFLESGNNQSEKKREKGSMRTGCKAEVKVKLDTKEKYWYFDNVVLGHNHELYPDKRMVRYMHSHKKMEDGVKNLMNIMTRAGVEHQAQMNVMSELHGGRDSWTFTERDMKNSKAAFCRKEREDDIPKLLAFFQQCKRDNQYYWDVQSEKGTGKIKNIFWSHASQRAECRDFGDVITFDTTHKTNKHKMPLAMFVGSNHQLQNVVFGQALLRDESAESFVWLFETFKTCMGGHEPHVLLTDEDPAMKIAIPIVFKKTQHRYCRFHVTRTWKHELEKLYATHKGLKVQLESLFNFPLGPTEFEAAWKSITEKYGIEKHPAIESLWEKRTMWIMAYFKGLYCGRMTSTQRSESTNRVMKDGFVNHLTSLHNFAEKMLEALQHMAHMEAGETHYSQAPTYQHCRATFDDQLSKIYTRKVYLEYRDTFDKSTAFRMDPNPDVPNGYLIKHQRGGGEFCWANHAFRVHADVENGEYRCECRQWEHTGELIFSMFPSQNLMWDRNDMVKGGQEGSSEDMRFGKLVPVAMRLVRAGSKSDYAYEETFQRATSLETLIESIPPNTTTTSSMVSESTEVMHTQNHPVAISAPPVSQPKGRGPGKKRPLNGEPTPPSTSTSTYKHKLDEDGQEILGSRQCRFCQLRGHYATTCPLNPDRSHAVEKKGSNKGGRGRGGKRPRGRPRTRRYNSEEENDGNNSTEEEEFDEQVTQ</sequence>
<keyword evidence="1" id="KW-0539">Nucleus</keyword>
<feature type="compositionally biased region" description="Basic residues" evidence="2">
    <location>
        <begin position="822"/>
        <end position="838"/>
    </location>
</feature>
<proteinExistence type="inferred from homology"/>
<dbReference type="GO" id="GO:0003676">
    <property type="term" value="F:nucleic acid binding"/>
    <property type="evidence" value="ECO:0007669"/>
    <property type="project" value="InterPro"/>
</dbReference>
<dbReference type="AlphaFoldDB" id="A0A5J9SYY1"/>